<proteinExistence type="predicted"/>
<protein>
    <submittedName>
        <fullName evidence="2">Uncharacterized protein</fullName>
    </submittedName>
</protein>
<name>A0ABP0U8S1_9BRYO</name>
<feature type="region of interest" description="Disordered" evidence="1">
    <location>
        <begin position="52"/>
        <end position="71"/>
    </location>
</feature>
<evidence type="ECO:0000313" key="2">
    <source>
        <dbReference type="EMBL" id="CAK9215729.1"/>
    </source>
</evidence>
<organism evidence="2 3">
    <name type="scientific">Sphagnum troendelagicum</name>
    <dbReference type="NCBI Taxonomy" id="128251"/>
    <lineage>
        <taxon>Eukaryota</taxon>
        <taxon>Viridiplantae</taxon>
        <taxon>Streptophyta</taxon>
        <taxon>Embryophyta</taxon>
        <taxon>Bryophyta</taxon>
        <taxon>Sphagnophytina</taxon>
        <taxon>Sphagnopsida</taxon>
        <taxon>Sphagnales</taxon>
        <taxon>Sphagnaceae</taxon>
        <taxon>Sphagnum</taxon>
    </lineage>
</organism>
<sequence>MGWKQVEVQQEEEEEEEEDDQDQPHNIDGEAAPAGSRAAVCSSYYNSVAMQQQQEQQQARGDQGSCKEHELGSPVQQTLQLHILICESRDSWVPRCLSMEYSEYYMQEEENNDDLIYVHLWKFLLGERWEKQLEKKLGPQVPIMSTHGRSAEAPIMAVGSAEEQCIMSTSMRLRLKR</sequence>
<reference evidence="2" key="1">
    <citation type="submission" date="2024-02" db="EMBL/GenBank/DDBJ databases">
        <authorList>
            <consortium name="ELIXIR-Norway"/>
            <consortium name="Elixir Norway"/>
        </authorList>
    </citation>
    <scope>NUCLEOTIDE SEQUENCE</scope>
</reference>
<accession>A0ABP0U8S1</accession>
<keyword evidence="3" id="KW-1185">Reference proteome</keyword>
<dbReference type="EMBL" id="OZ019894">
    <property type="protein sequence ID" value="CAK9215729.1"/>
    <property type="molecule type" value="Genomic_DNA"/>
</dbReference>
<gene>
    <name evidence="2" type="ORF">CSSPTR1EN2_LOCUS12878</name>
</gene>
<feature type="region of interest" description="Disordered" evidence="1">
    <location>
        <begin position="1"/>
        <end position="36"/>
    </location>
</feature>
<evidence type="ECO:0000256" key="1">
    <source>
        <dbReference type="SAM" id="MobiDB-lite"/>
    </source>
</evidence>
<feature type="compositionally biased region" description="Acidic residues" evidence="1">
    <location>
        <begin position="9"/>
        <end position="21"/>
    </location>
</feature>
<evidence type="ECO:0000313" key="3">
    <source>
        <dbReference type="Proteomes" id="UP001497512"/>
    </source>
</evidence>
<dbReference type="Proteomes" id="UP001497512">
    <property type="component" value="Chromosome 2"/>
</dbReference>